<comment type="caution">
    <text evidence="1">The sequence shown here is derived from an EMBL/GenBank/DDBJ whole genome shotgun (WGS) entry which is preliminary data.</text>
</comment>
<proteinExistence type="predicted"/>
<evidence type="ECO:0000313" key="2">
    <source>
        <dbReference type="Proteomes" id="UP001596512"/>
    </source>
</evidence>
<protein>
    <submittedName>
        <fullName evidence="1">Uncharacterized protein</fullName>
    </submittedName>
</protein>
<name>A0ABW2TU74_9PSEU</name>
<evidence type="ECO:0000313" key="1">
    <source>
        <dbReference type="EMBL" id="MFC7616540.1"/>
    </source>
</evidence>
<dbReference type="Proteomes" id="UP001596512">
    <property type="component" value="Unassembled WGS sequence"/>
</dbReference>
<sequence>MPGVYRPQADTALLRSAFHHANLPRAAPSSTSAPAPASWP</sequence>
<reference evidence="2" key="1">
    <citation type="journal article" date="2019" name="Int. J. Syst. Evol. Microbiol.">
        <title>The Global Catalogue of Microorganisms (GCM) 10K type strain sequencing project: providing services to taxonomists for standard genome sequencing and annotation.</title>
        <authorList>
            <consortium name="The Broad Institute Genomics Platform"/>
            <consortium name="The Broad Institute Genome Sequencing Center for Infectious Disease"/>
            <person name="Wu L."/>
            <person name="Ma J."/>
        </authorList>
    </citation>
    <scope>NUCLEOTIDE SEQUENCE [LARGE SCALE GENOMIC DNA]</scope>
    <source>
        <strain evidence="2">JCM 17695</strain>
    </source>
</reference>
<gene>
    <name evidence="1" type="ORF">ACFQV2_26790</name>
</gene>
<dbReference type="EMBL" id="JBHTEY010000004">
    <property type="protein sequence ID" value="MFC7616540.1"/>
    <property type="molecule type" value="Genomic_DNA"/>
</dbReference>
<keyword evidence="2" id="KW-1185">Reference proteome</keyword>
<organism evidence="1 2">
    <name type="scientific">Actinokineospora soli</name>
    <dbReference type="NCBI Taxonomy" id="1048753"/>
    <lineage>
        <taxon>Bacteria</taxon>
        <taxon>Bacillati</taxon>
        <taxon>Actinomycetota</taxon>
        <taxon>Actinomycetes</taxon>
        <taxon>Pseudonocardiales</taxon>
        <taxon>Pseudonocardiaceae</taxon>
        <taxon>Actinokineospora</taxon>
    </lineage>
</organism>
<accession>A0ABW2TU74</accession>